<reference evidence="2" key="1">
    <citation type="submission" date="2014-11" db="EMBL/GenBank/DDBJ databases">
        <authorList>
            <person name="Amaro Gonzalez C."/>
        </authorList>
    </citation>
    <scope>NUCLEOTIDE SEQUENCE</scope>
</reference>
<organism evidence="2">
    <name type="scientific">Anguilla anguilla</name>
    <name type="common">European freshwater eel</name>
    <name type="synonym">Muraena anguilla</name>
    <dbReference type="NCBI Taxonomy" id="7936"/>
    <lineage>
        <taxon>Eukaryota</taxon>
        <taxon>Metazoa</taxon>
        <taxon>Chordata</taxon>
        <taxon>Craniata</taxon>
        <taxon>Vertebrata</taxon>
        <taxon>Euteleostomi</taxon>
        <taxon>Actinopterygii</taxon>
        <taxon>Neopterygii</taxon>
        <taxon>Teleostei</taxon>
        <taxon>Anguilliformes</taxon>
        <taxon>Anguillidae</taxon>
        <taxon>Anguilla</taxon>
    </lineage>
</organism>
<name>A0A0E9VEI3_ANGAN</name>
<protein>
    <submittedName>
        <fullName evidence="2">Uncharacterized protein</fullName>
    </submittedName>
</protein>
<feature type="region of interest" description="Disordered" evidence="1">
    <location>
        <begin position="1"/>
        <end position="22"/>
    </location>
</feature>
<accession>A0A0E9VEI3</accession>
<reference evidence="2" key="2">
    <citation type="journal article" date="2015" name="Fish Shellfish Immunol.">
        <title>Early steps in the European eel (Anguilla anguilla)-Vibrio vulnificus interaction in the gills: Role of the RtxA13 toxin.</title>
        <authorList>
            <person name="Callol A."/>
            <person name="Pajuelo D."/>
            <person name="Ebbesson L."/>
            <person name="Teles M."/>
            <person name="MacKenzie S."/>
            <person name="Amaro C."/>
        </authorList>
    </citation>
    <scope>NUCLEOTIDE SEQUENCE</scope>
</reference>
<proteinExistence type="predicted"/>
<dbReference type="AlphaFoldDB" id="A0A0E9VEI3"/>
<dbReference type="EMBL" id="GBXM01032038">
    <property type="protein sequence ID" value="JAH76539.1"/>
    <property type="molecule type" value="Transcribed_RNA"/>
</dbReference>
<evidence type="ECO:0000256" key="1">
    <source>
        <dbReference type="SAM" id="MobiDB-lite"/>
    </source>
</evidence>
<evidence type="ECO:0000313" key="2">
    <source>
        <dbReference type="EMBL" id="JAH76539.1"/>
    </source>
</evidence>
<sequence length="22" mass="2585">MLQKELSTRAKTICPKEPRKNI</sequence>